<feature type="region of interest" description="Disordered" evidence="1">
    <location>
        <begin position="1"/>
        <end position="20"/>
    </location>
</feature>
<feature type="non-terminal residue" evidence="2">
    <location>
        <position position="95"/>
    </location>
</feature>
<feature type="compositionally biased region" description="Basic and acidic residues" evidence="1">
    <location>
        <begin position="1"/>
        <end position="11"/>
    </location>
</feature>
<proteinExistence type="predicted"/>
<reference evidence="2" key="1">
    <citation type="submission" date="2023-05" db="EMBL/GenBank/DDBJ databases">
        <authorList>
            <person name="Stuckert A."/>
        </authorList>
    </citation>
    <scope>NUCLEOTIDE SEQUENCE</scope>
</reference>
<organism evidence="2 3">
    <name type="scientific">Staurois parvus</name>
    <dbReference type="NCBI Taxonomy" id="386267"/>
    <lineage>
        <taxon>Eukaryota</taxon>
        <taxon>Metazoa</taxon>
        <taxon>Chordata</taxon>
        <taxon>Craniata</taxon>
        <taxon>Vertebrata</taxon>
        <taxon>Euteleostomi</taxon>
        <taxon>Amphibia</taxon>
        <taxon>Batrachia</taxon>
        <taxon>Anura</taxon>
        <taxon>Neobatrachia</taxon>
        <taxon>Ranoidea</taxon>
        <taxon>Ranidae</taxon>
        <taxon>Staurois</taxon>
    </lineage>
</organism>
<dbReference type="EMBL" id="CATNWA010006551">
    <property type="protein sequence ID" value="CAI9552320.1"/>
    <property type="molecule type" value="Genomic_DNA"/>
</dbReference>
<comment type="caution">
    <text evidence="2">The sequence shown here is derived from an EMBL/GenBank/DDBJ whole genome shotgun (WGS) entry which is preliminary data.</text>
</comment>
<evidence type="ECO:0000313" key="2">
    <source>
        <dbReference type="EMBL" id="CAI9552320.1"/>
    </source>
</evidence>
<evidence type="ECO:0000256" key="1">
    <source>
        <dbReference type="SAM" id="MobiDB-lite"/>
    </source>
</evidence>
<evidence type="ECO:0000313" key="3">
    <source>
        <dbReference type="Proteomes" id="UP001162483"/>
    </source>
</evidence>
<accession>A0ABN9BX52</accession>
<gene>
    <name evidence="2" type="ORF">SPARVUS_LOCUS3865909</name>
</gene>
<protein>
    <submittedName>
        <fullName evidence="2">Uncharacterized protein</fullName>
    </submittedName>
</protein>
<name>A0ABN9BX52_9NEOB</name>
<sequence length="95" mass="10708">MRAHSFERTPVPHDTQGRSPCTSLENAAHTGTSVSQYGCVFQCGRRAIRINGTRPRVRNSLCGWCSCTNFLADLQRHHPHRCEPRVKVTPLVKSH</sequence>
<dbReference type="Proteomes" id="UP001162483">
    <property type="component" value="Unassembled WGS sequence"/>
</dbReference>
<keyword evidence="3" id="KW-1185">Reference proteome</keyword>